<dbReference type="RefSeq" id="WP_379899935.1">
    <property type="nucleotide sequence ID" value="NZ_JBHULM010000001.1"/>
</dbReference>
<proteinExistence type="predicted"/>
<dbReference type="Proteomes" id="UP001597467">
    <property type="component" value="Unassembled WGS sequence"/>
</dbReference>
<dbReference type="InterPro" id="IPR015890">
    <property type="entry name" value="Chorismate_C"/>
</dbReference>
<gene>
    <name evidence="2" type="ORF">ACFSSB_00735</name>
</gene>
<dbReference type="PANTHER" id="PTHR42839">
    <property type="entry name" value="ISOCHORISMATE SYNTHASE ENTC"/>
    <property type="match status" value="1"/>
</dbReference>
<accession>A0ABW5JWL5</accession>
<dbReference type="PANTHER" id="PTHR42839:SF2">
    <property type="entry name" value="ISOCHORISMATE SYNTHASE ENTC"/>
    <property type="match status" value="1"/>
</dbReference>
<dbReference type="InterPro" id="IPR005801">
    <property type="entry name" value="ADC_synthase"/>
</dbReference>
<evidence type="ECO:0000313" key="2">
    <source>
        <dbReference type="EMBL" id="MFD2540827.1"/>
    </source>
</evidence>
<evidence type="ECO:0000313" key="3">
    <source>
        <dbReference type="Proteomes" id="UP001597467"/>
    </source>
</evidence>
<feature type="domain" description="Chorismate-utilising enzyme C-terminal" evidence="1">
    <location>
        <begin position="98"/>
        <end position="364"/>
    </location>
</feature>
<dbReference type="Gene3D" id="3.60.120.10">
    <property type="entry name" value="Anthranilate synthase"/>
    <property type="match status" value="1"/>
</dbReference>
<reference evidence="3" key="1">
    <citation type="journal article" date="2019" name="Int. J. Syst. Evol. Microbiol.">
        <title>The Global Catalogue of Microorganisms (GCM) 10K type strain sequencing project: providing services to taxonomists for standard genome sequencing and annotation.</title>
        <authorList>
            <consortium name="The Broad Institute Genomics Platform"/>
            <consortium name="The Broad Institute Genome Sequencing Center for Infectious Disease"/>
            <person name="Wu L."/>
            <person name="Ma J."/>
        </authorList>
    </citation>
    <scope>NUCLEOTIDE SEQUENCE [LARGE SCALE GENOMIC DNA]</scope>
    <source>
        <strain evidence="3">KCTC 42808</strain>
    </source>
</reference>
<protein>
    <submittedName>
        <fullName evidence="2">Chorismate-binding protein</fullName>
    </submittedName>
</protein>
<dbReference type="Pfam" id="PF00425">
    <property type="entry name" value="Chorismate_bind"/>
    <property type="match status" value="1"/>
</dbReference>
<evidence type="ECO:0000259" key="1">
    <source>
        <dbReference type="Pfam" id="PF00425"/>
    </source>
</evidence>
<comment type="caution">
    <text evidence="2">The sequence shown here is derived from an EMBL/GenBank/DDBJ whole genome shotgun (WGS) entry which is preliminary data.</text>
</comment>
<name>A0ABW5JWL5_9FLAO</name>
<dbReference type="EMBL" id="JBHULM010000001">
    <property type="protein sequence ID" value="MFD2540827.1"/>
    <property type="molecule type" value="Genomic_DNA"/>
</dbReference>
<sequence>MHSTHFFEKIQQHFNRALPFVVYRKPNRLEVHAMLQKDEKLHVIEDYSESGFVFSPFDAKEQAVYLPVANSEMISSDFIFTDEEEKSAAENSATPKEKEAHIQLVQKGIDAIHNKALQKVVLSRCEAQALSEENPLKIFKHLLQKYATAFVYCWYHPQVGLWLGATPETLLKVQANRFSTMALAGTQIYTGTKDVVWQDKEKEEQQIVTDFVVNSLQFTANSINVSKVETVRAGSLLHLKTAISGTLKKEDATFKEVLSSLHPTPAVCGFPKENAKQFIINNENYKRGFYAGFLGELNIKETKSRNTNRRNVENNAYASVKTVSNLFVNLRCMQLKNKQALIYVGGGITKDSIAENEWQETVNKTQTIKAVL</sequence>
<keyword evidence="3" id="KW-1185">Reference proteome</keyword>
<organism evidence="2 3">
    <name type="scientific">Lacinutrix gracilariae</name>
    <dbReference type="NCBI Taxonomy" id="1747198"/>
    <lineage>
        <taxon>Bacteria</taxon>
        <taxon>Pseudomonadati</taxon>
        <taxon>Bacteroidota</taxon>
        <taxon>Flavobacteriia</taxon>
        <taxon>Flavobacteriales</taxon>
        <taxon>Flavobacteriaceae</taxon>
        <taxon>Lacinutrix</taxon>
    </lineage>
</organism>
<dbReference type="SUPFAM" id="SSF56322">
    <property type="entry name" value="ADC synthase"/>
    <property type="match status" value="1"/>
</dbReference>